<dbReference type="Proteomes" id="UP000644147">
    <property type="component" value="Unassembled WGS sequence"/>
</dbReference>
<keyword evidence="2" id="KW-1185">Reference proteome</keyword>
<reference evidence="1 2" key="1">
    <citation type="submission" date="2020-12" db="EMBL/GenBank/DDBJ databases">
        <title>Bacterial novel species Adhaeribacter sp. BT258 isolated from soil.</title>
        <authorList>
            <person name="Jung H.-Y."/>
        </authorList>
    </citation>
    <scope>NUCLEOTIDE SEQUENCE [LARGE SCALE GENOMIC DNA]</scope>
    <source>
        <strain evidence="1 2">BT258</strain>
    </source>
</reference>
<proteinExistence type="predicted"/>
<name>A0ABS1C0Z4_9BACT</name>
<sequence>MKPLIKNLNQEKENLKEKENLTLIEKLTTMVASLPNYSHLTKEDHRQIAESLLDLSYSYYSIFQTQYCNGN</sequence>
<dbReference type="RefSeq" id="WP_200505818.1">
    <property type="nucleotide sequence ID" value="NZ_JAEHFX010000003.1"/>
</dbReference>
<comment type="caution">
    <text evidence="1">The sequence shown here is derived from an EMBL/GenBank/DDBJ whole genome shotgun (WGS) entry which is preliminary data.</text>
</comment>
<evidence type="ECO:0000313" key="1">
    <source>
        <dbReference type="EMBL" id="MBK0403078.1"/>
    </source>
</evidence>
<protein>
    <recommendedName>
        <fullName evidence="3">Bacteriocin immunity protein</fullName>
    </recommendedName>
</protein>
<organism evidence="1 2">
    <name type="scientific">Adhaeribacter terrigena</name>
    <dbReference type="NCBI Taxonomy" id="2793070"/>
    <lineage>
        <taxon>Bacteria</taxon>
        <taxon>Pseudomonadati</taxon>
        <taxon>Bacteroidota</taxon>
        <taxon>Cytophagia</taxon>
        <taxon>Cytophagales</taxon>
        <taxon>Hymenobacteraceae</taxon>
        <taxon>Adhaeribacter</taxon>
    </lineage>
</organism>
<dbReference type="EMBL" id="JAEHFX010000003">
    <property type="protein sequence ID" value="MBK0403078.1"/>
    <property type="molecule type" value="Genomic_DNA"/>
</dbReference>
<evidence type="ECO:0000313" key="2">
    <source>
        <dbReference type="Proteomes" id="UP000644147"/>
    </source>
</evidence>
<gene>
    <name evidence="1" type="ORF">I5M27_08770</name>
</gene>
<accession>A0ABS1C0Z4</accession>
<evidence type="ECO:0008006" key="3">
    <source>
        <dbReference type="Google" id="ProtNLM"/>
    </source>
</evidence>